<evidence type="ECO:0000313" key="4">
    <source>
        <dbReference type="Proteomes" id="UP000053268"/>
    </source>
</evidence>
<sequence length="498" mass="56104">MVQEEKSAREAAVWDRRRALEAARLHRVHSLVQRRRLLHERAQGMRDLRRQERDDAAREKAEGVKSRLSALAAAAEQEADALRSRIRDKQDASQQRLEQHLQAVREKATGPRQPDEWYWYYFADAARRSLRACALRARLEGAGGLGCVVVVDDVGIKASVVLLKFPGAQNTTSESHEQNEEEEAKRYEQERREREKQKNIKKKARKLRLRLLNTSHNEDQIPTYDHIGIPFGNKMFKVIQQISNIITPLCDEQDTTKQNGDNDEKTKNKKVLNGDVDKQTDKQNGIENNNNTDIKIIKEKVESKKKKKKKDGDGGKENAKNNAPSVCSSQSDTSRSSKKETKLCVTFDQVLLERNLNELYRMIEKIDKFYPEVSVSGSVSAQKMYGLRAVGHMLALASQREDLAAHFTAKSLCTGVALVSVCAGACGSLAARLLRSPVAEKNLQDDNKETELARYLSDCLSVALDSVLCATRLYEDGSSTEDPKAIGALRNRAHLIIR</sequence>
<keyword evidence="1" id="KW-0175">Coiled coil</keyword>
<dbReference type="PANTHER" id="PTHR31434:SF2">
    <property type="entry name" value="S PHASE CYCLIN A-ASSOCIATED PROTEIN IN THE ENDOPLASMIC RETICULUM"/>
    <property type="match status" value="1"/>
</dbReference>
<accession>A0A194QEF2</accession>
<dbReference type="Proteomes" id="UP000053268">
    <property type="component" value="Unassembled WGS sequence"/>
</dbReference>
<evidence type="ECO:0000313" key="3">
    <source>
        <dbReference type="EMBL" id="KPJ03918.1"/>
    </source>
</evidence>
<dbReference type="EMBL" id="KQ459054">
    <property type="protein sequence ID" value="KPJ03918.1"/>
    <property type="molecule type" value="Genomic_DNA"/>
</dbReference>
<evidence type="ECO:0000256" key="2">
    <source>
        <dbReference type="SAM" id="MobiDB-lite"/>
    </source>
</evidence>
<reference evidence="3 4" key="1">
    <citation type="journal article" date="2015" name="Nat. Commun.">
        <title>Outbred genome sequencing and CRISPR/Cas9 gene editing in butterflies.</title>
        <authorList>
            <person name="Li X."/>
            <person name="Fan D."/>
            <person name="Zhang W."/>
            <person name="Liu G."/>
            <person name="Zhang L."/>
            <person name="Zhao L."/>
            <person name="Fang X."/>
            <person name="Chen L."/>
            <person name="Dong Y."/>
            <person name="Chen Y."/>
            <person name="Ding Y."/>
            <person name="Zhao R."/>
            <person name="Feng M."/>
            <person name="Zhu Y."/>
            <person name="Feng Y."/>
            <person name="Jiang X."/>
            <person name="Zhu D."/>
            <person name="Xiang H."/>
            <person name="Feng X."/>
            <person name="Li S."/>
            <person name="Wang J."/>
            <person name="Zhang G."/>
            <person name="Kronforst M.R."/>
            <person name="Wang W."/>
        </authorList>
    </citation>
    <scope>NUCLEOTIDE SEQUENCE [LARGE SCALE GENOMIC DNA]</scope>
    <source>
        <strain evidence="3">Ya'a_city_454_Px</strain>
        <tissue evidence="3">Whole body</tissue>
    </source>
</reference>
<feature type="region of interest" description="Disordered" evidence="2">
    <location>
        <begin position="252"/>
        <end position="334"/>
    </location>
</feature>
<name>A0A194QEF2_PAPXU</name>
<keyword evidence="4" id="KW-1185">Reference proteome</keyword>
<feature type="compositionally biased region" description="Basic and acidic residues" evidence="2">
    <location>
        <begin position="174"/>
        <end position="198"/>
    </location>
</feature>
<proteinExistence type="predicted"/>
<feature type="compositionally biased region" description="Polar residues" evidence="2">
    <location>
        <begin position="282"/>
        <end position="292"/>
    </location>
</feature>
<dbReference type="AlphaFoldDB" id="A0A194QEF2"/>
<dbReference type="PANTHER" id="PTHR31434">
    <property type="entry name" value="S PHASE CYCLIN A-ASSOCIATED PROTEIN IN THE ENDOPLASMIC RETICULUM"/>
    <property type="match status" value="1"/>
</dbReference>
<organism evidence="3 4">
    <name type="scientific">Papilio xuthus</name>
    <name type="common">Asian swallowtail butterfly</name>
    <dbReference type="NCBI Taxonomy" id="66420"/>
    <lineage>
        <taxon>Eukaryota</taxon>
        <taxon>Metazoa</taxon>
        <taxon>Ecdysozoa</taxon>
        <taxon>Arthropoda</taxon>
        <taxon>Hexapoda</taxon>
        <taxon>Insecta</taxon>
        <taxon>Pterygota</taxon>
        <taxon>Neoptera</taxon>
        <taxon>Endopterygota</taxon>
        <taxon>Lepidoptera</taxon>
        <taxon>Glossata</taxon>
        <taxon>Ditrysia</taxon>
        <taxon>Papilionoidea</taxon>
        <taxon>Papilionidae</taxon>
        <taxon>Papilioninae</taxon>
        <taxon>Papilio</taxon>
    </lineage>
</organism>
<feature type="compositionally biased region" description="Basic and acidic residues" evidence="2">
    <location>
        <begin position="310"/>
        <end position="319"/>
    </location>
</feature>
<evidence type="ECO:0000256" key="1">
    <source>
        <dbReference type="SAM" id="Coils"/>
    </source>
</evidence>
<gene>
    <name evidence="3" type="ORF">RR46_01870</name>
</gene>
<feature type="region of interest" description="Disordered" evidence="2">
    <location>
        <begin position="169"/>
        <end position="200"/>
    </location>
</feature>
<protein>
    <submittedName>
        <fullName evidence="3">Uncharacterized protein</fullName>
    </submittedName>
</protein>
<feature type="coiled-coil region" evidence="1">
    <location>
        <begin position="58"/>
        <end position="92"/>
    </location>
</feature>
<feature type="compositionally biased region" description="Low complexity" evidence="2">
    <location>
        <begin position="320"/>
        <end position="334"/>
    </location>
</feature>